<dbReference type="AlphaFoldDB" id="A0A3N0CHP9"/>
<dbReference type="InterPro" id="IPR050483">
    <property type="entry name" value="CoA-transferase_III_domain"/>
</dbReference>
<dbReference type="Proteomes" id="UP000267128">
    <property type="component" value="Unassembled WGS sequence"/>
</dbReference>
<accession>A0A3N0CHP9</accession>
<dbReference type="EMBL" id="RJSE01000007">
    <property type="protein sequence ID" value="RNL62809.1"/>
    <property type="molecule type" value="Genomic_DNA"/>
</dbReference>
<name>A0A3N0CHP9_9ACTN</name>
<reference evidence="2 3" key="1">
    <citation type="submission" date="2018-11" db="EMBL/GenBank/DDBJ databases">
        <authorList>
            <person name="Li F."/>
        </authorList>
    </citation>
    <scope>NUCLEOTIDE SEQUENCE [LARGE SCALE GENOMIC DNA]</scope>
    <source>
        <strain evidence="2 3">Gsoil 097</strain>
    </source>
</reference>
<protein>
    <submittedName>
        <fullName evidence="2">CoA transferase</fullName>
    </submittedName>
</protein>
<sequence>MADHGHPPVVGPLDGVTVLDMTTSYAGPTGSMYLAELGARVIKIERPGSGDDARHWGPPFVDGTSAWFASANRNKESVVLDVRKPGGLEVLHLLLAEADVFMENLNPDKLAGLRLDPETIRARHPRLIYCAVSGFGLDGPDSGLPGYDLVAQARSGLMSVTGAKGGPPQRVSTALSDIVAGMSAALAICAAVVRQRAHGTGDLIDISLLDGDLALMAPRIASFLAGEPEPGPSGGTDSVLAVYQTFVTADRDIAVAIGNDLMWQRFCGVLGLAELVADAALTDNAGRRAQRGTITAVVADRLRERPAAEWLKVLDEADVPASAVKTLSEVVDDPQVRARGNLLPVADAPGLFGVRAPFRLASVPVPPNQPVPALGAHSRAVLASLGCTDDQISELVAAGAVHVRDKEVHDD</sequence>
<dbReference type="PANTHER" id="PTHR48207:SF3">
    <property type="entry name" value="SUCCINATE--HYDROXYMETHYLGLUTARATE COA-TRANSFERASE"/>
    <property type="match status" value="1"/>
</dbReference>
<dbReference type="Gene3D" id="3.40.50.10540">
    <property type="entry name" value="Crotonobetainyl-coa:carnitine coa-transferase, domain 1"/>
    <property type="match status" value="1"/>
</dbReference>
<keyword evidence="3" id="KW-1185">Reference proteome</keyword>
<dbReference type="RefSeq" id="WP_123228103.1">
    <property type="nucleotide sequence ID" value="NZ_RJSE01000007.1"/>
</dbReference>
<organism evidence="2 3">
    <name type="scientific">Nocardioides marmoriginsengisoli</name>
    <dbReference type="NCBI Taxonomy" id="661483"/>
    <lineage>
        <taxon>Bacteria</taxon>
        <taxon>Bacillati</taxon>
        <taxon>Actinomycetota</taxon>
        <taxon>Actinomycetes</taxon>
        <taxon>Propionibacteriales</taxon>
        <taxon>Nocardioidaceae</taxon>
        <taxon>Nocardioides</taxon>
    </lineage>
</organism>
<dbReference type="GO" id="GO:0008410">
    <property type="term" value="F:CoA-transferase activity"/>
    <property type="evidence" value="ECO:0007669"/>
    <property type="project" value="TreeGrafter"/>
</dbReference>
<evidence type="ECO:0000313" key="3">
    <source>
        <dbReference type="Proteomes" id="UP000267128"/>
    </source>
</evidence>
<dbReference type="InterPro" id="IPR044855">
    <property type="entry name" value="CoA-Trfase_III_dom3_sf"/>
</dbReference>
<gene>
    <name evidence="2" type="ORF">EFK50_13775</name>
</gene>
<evidence type="ECO:0000313" key="2">
    <source>
        <dbReference type="EMBL" id="RNL62809.1"/>
    </source>
</evidence>
<dbReference type="OrthoDB" id="3561197at2"/>
<proteinExistence type="predicted"/>
<comment type="caution">
    <text evidence="2">The sequence shown here is derived from an EMBL/GenBank/DDBJ whole genome shotgun (WGS) entry which is preliminary data.</text>
</comment>
<dbReference type="Pfam" id="PF02515">
    <property type="entry name" value="CoA_transf_3"/>
    <property type="match status" value="1"/>
</dbReference>
<dbReference type="InterPro" id="IPR023606">
    <property type="entry name" value="CoA-Trfase_III_dom_1_sf"/>
</dbReference>
<keyword evidence="1 2" id="KW-0808">Transferase</keyword>
<dbReference type="SUPFAM" id="SSF89796">
    <property type="entry name" value="CoA-transferase family III (CaiB/BaiF)"/>
    <property type="match status" value="1"/>
</dbReference>
<dbReference type="Gene3D" id="3.30.1540.10">
    <property type="entry name" value="formyl-coa transferase, domain 3"/>
    <property type="match status" value="1"/>
</dbReference>
<evidence type="ECO:0000256" key="1">
    <source>
        <dbReference type="ARBA" id="ARBA00022679"/>
    </source>
</evidence>
<dbReference type="InterPro" id="IPR003673">
    <property type="entry name" value="CoA-Trfase_fam_III"/>
</dbReference>
<dbReference type="PANTHER" id="PTHR48207">
    <property type="entry name" value="SUCCINATE--HYDROXYMETHYLGLUTARATE COA-TRANSFERASE"/>
    <property type="match status" value="1"/>
</dbReference>